<dbReference type="InterPro" id="IPR003439">
    <property type="entry name" value="ABC_transporter-like_ATP-bd"/>
</dbReference>
<comment type="subcellular location">
    <subcellularLocation>
        <location evidence="1">Cell membrane</location>
        <topology evidence="1">Multi-pass membrane protein</topology>
    </subcellularLocation>
</comment>
<dbReference type="Pfam" id="PF00664">
    <property type="entry name" value="ABC_membrane"/>
    <property type="match status" value="1"/>
</dbReference>
<evidence type="ECO:0000256" key="5">
    <source>
        <dbReference type="ARBA" id="ARBA00022840"/>
    </source>
</evidence>
<protein>
    <submittedName>
        <fullName evidence="11">ABC transporter ATP-binding protein/permease</fullName>
    </submittedName>
</protein>
<dbReference type="SUPFAM" id="SSF90123">
    <property type="entry name" value="ABC transporter transmembrane region"/>
    <property type="match status" value="1"/>
</dbReference>
<feature type="transmembrane region" description="Helical" evidence="8">
    <location>
        <begin position="293"/>
        <end position="313"/>
    </location>
</feature>
<dbReference type="SUPFAM" id="SSF52540">
    <property type="entry name" value="P-loop containing nucleoside triphosphate hydrolases"/>
    <property type="match status" value="1"/>
</dbReference>
<dbReference type="EMBL" id="CP097635">
    <property type="protein sequence ID" value="URI06357.1"/>
    <property type="molecule type" value="Genomic_DNA"/>
</dbReference>
<evidence type="ECO:0000259" key="10">
    <source>
        <dbReference type="PROSITE" id="PS50929"/>
    </source>
</evidence>
<dbReference type="InterPro" id="IPR036640">
    <property type="entry name" value="ABC1_TM_sf"/>
</dbReference>
<dbReference type="Gene3D" id="1.20.1560.10">
    <property type="entry name" value="ABC transporter type 1, transmembrane domain"/>
    <property type="match status" value="1"/>
</dbReference>
<name>A0ABY4S3A7_AQUTE</name>
<evidence type="ECO:0000256" key="7">
    <source>
        <dbReference type="ARBA" id="ARBA00023136"/>
    </source>
</evidence>
<evidence type="ECO:0000313" key="11">
    <source>
        <dbReference type="EMBL" id="URI06357.1"/>
    </source>
</evidence>
<dbReference type="RefSeq" id="WP_250194620.1">
    <property type="nucleotide sequence ID" value="NZ_CP097635.1"/>
</dbReference>
<evidence type="ECO:0000313" key="12">
    <source>
        <dbReference type="Proteomes" id="UP001056201"/>
    </source>
</evidence>
<evidence type="ECO:0000256" key="1">
    <source>
        <dbReference type="ARBA" id="ARBA00004651"/>
    </source>
</evidence>
<evidence type="ECO:0000256" key="6">
    <source>
        <dbReference type="ARBA" id="ARBA00022989"/>
    </source>
</evidence>
<keyword evidence="3 8" id="KW-0812">Transmembrane</keyword>
<dbReference type="InterPro" id="IPR039421">
    <property type="entry name" value="Type_1_exporter"/>
</dbReference>
<evidence type="ECO:0000256" key="4">
    <source>
        <dbReference type="ARBA" id="ARBA00022741"/>
    </source>
</evidence>
<dbReference type="PANTHER" id="PTHR24221">
    <property type="entry name" value="ATP-BINDING CASSETTE SUB-FAMILY B"/>
    <property type="match status" value="1"/>
</dbReference>
<gene>
    <name evidence="11" type="ORF">MW290_10550</name>
</gene>
<keyword evidence="12" id="KW-1185">Reference proteome</keyword>
<feature type="domain" description="ABC transporter" evidence="9">
    <location>
        <begin position="363"/>
        <end position="602"/>
    </location>
</feature>
<accession>A0ABY4S3A7</accession>
<feature type="transmembrane region" description="Helical" evidence="8">
    <location>
        <begin position="152"/>
        <end position="172"/>
    </location>
</feature>
<dbReference type="Gene3D" id="3.40.50.300">
    <property type="entry name" value="P-loop containing nucleotide triphosphate hydrolases"/>
    <property type="match status" value="1"/>
</dbReference>
<dbReference type="GO" id="GO:0005524">
    <property type="term" value="F:ATP binding"/>
    <property type="evidence" value="ECO:0007669"/>
    <property type="project" value="UniProtKB-KW"/>
</dbReference>
<dbReference type="InterPro" id="IPR011527">
    <property type="entry name" value="ABC1_TM_dom"/>
</dbReference>
<feature type="domain" description="ABC transmembrane type-1" evidence="10">
    <location>
        <begin position="35"/>
        <end position="332"/>
    </location>
</feature>
<dbReference type="InterPro" id="IPR017871">
    <property type="entry name" value="ABC_transporter-like_CS"/>
</dbReference>
<proteinExistence type="predicted"/>
<feature type="transmembrane region" description="Helical" evidence="8">
    <location>
        <begin position="73"/>
        <end position="90"/>
    </location>
</feature>
<dbReference type="PROSITE" id="PS50893">
    <property type="entry name" value="ABC_TRANSPORTER_2"/>
    <property type="match status" value="1"/>
</dbReference>
<reference evidence="11" key="1">
    <citation type="submission" date="2022-05" db="EMBL/GenBank/DDBJ databases">
        <title>An RpoN-dependent PEP-CTERM gene is involved in floc formation of an Aquincola tertiaricarbonis strain.</title>
        <authorList>
            <person name="Qiu D."/>
            <person name="Xia M."/>
        </authorList>
    </citation>
    <scope>NUCLEOTIDE SEQUENCE</scope>
    <source>
        <strain evidence="11">RN12</strain>
    </source>
</reference>
<dbReference type="Proteomes" id="UP001056201">
    <property type="component" value="Chromosome 1"/>
</dbReference>
<dbReference type="PANTHER" id="PTHR24221:SF654">
    <property type="entry name" value="ATP-BINDING CASSETTE SUB-FAMILY B MEMBER 6"/>
    <property type="match status" value="1"/>
</dbReference>
<dbReference type="InterPro" id="IPR003593">
    <property type="entry name" value="AAA+_ATPase"/>
</dbReference>
<keyword evidence="4" id="KW-0547">Nucleotide-binding</keyword>
<feature type="transmembrane region" description="Helical" evidence="8">
    <location>
        <begin position="178"/>
        <end position="202"/>
    </location>
</feature>
<keyword evidence="6 8" id="KW-1133">Transmembrane helix</keyword>
<feature type="transmembrane region" description="Helical" evidence="8">
    <location>
        <begin position="260"/>
        <end position="281"/>
    </location>
</feature>
<dbReference type="PROSITE" id="PS50929">
    <property type="entry name" value="ABC_TM1F"/>
    <property type="match status" value="1"/>
</dbReference>
<feature type="transmembrane region" description="Helical" evidence="8">
    <location>
        <begin position="34"/>
        <end position="53"/>
    </location>
</feature>
<dbReference type="InterPro" id="IPR027417">
    <property type="entry name" value="P-loop_NTPase"/>
</dbReference>
<dbReference type="Pfam" id="PF00005">
    <property type="entry name" value="ABC_tran"/>
    <property type="match status" value="1"/>
</dbReference>
<keyword evidence="2" id="KW-1003">Cell membrane</keyword>
<evidence type="ECO:0000256" key="8">
    <source>
        <dbReference type="SAM" id="Phobius"/>
    </source>
</evidence>
<evidence type="ECO:0000256" key="2">
    <source>
        <dbReference type="ARBA" id="ARBA00022475"/>
    </source>
</evidence>
<dbReference type="SMART" id="SM00382">
    <property type="entry name" value="AAA"/>
    <property type="match status" value="1"/>
</dbReference>
<evidence type="ECO:0000256" key="3">
    <source>
        <dbReference type="ARBA" id="ARBA00022692"/>
    </source>
</evidence>
<evidence type="ECO:0000259" key="9">
    <source>
        <dbReference type="PROSITE" id="PS50893"/>
    </source>
</evidence>
<organism evidence="11 12">
    <name type="scientific">Aquincola tertiaricarbonis</name>
    <dbReference type="NCBI Taxonomy" id="391953"/>
    <lineage>
        <taxon>Bacteria</taxon>
        <taxon>Pseudomonadati</taxon>
        <taxon>Pseudomonadota</taxon>
        <taxon>Betaproteobacteria</taxon>
        <taxon>Burkholderiales</taxon>
        <taxon>Sphaerotilaceae</taxon>
        <taxon>Aquincola</taxon>
    </lineage>
</organism>
<keyword evidence="5 11" id="KW-0067">ATP-binding</keyword>
<keyword evidence="7 8" id="KW-0472">Membrane</keyword>
<sequence length="620" mass="65583">MSTTPVSAAAVVPASLGELYRHIWLHAQGARAKFALALGMLGGSQLLKLGIPWMAAQAINGIQSAGRAGLGPAAVWIGAILAAYVGCWSLHGPARVMERTVALRVRRSVADALYGRLLRAPLGWHEQHHSGDLQHRVGQASNALFGFTQNQFIYLQNAINLCGPVVALWLLSPATSTVAVVGLVVISTVIVAFDGALMKLAVAENQAERRYAARLLDFVGNVSSVLSLRLQEGTRRLLDSRLMAVFEPLRRSIVLNEWKWCSVDLSGVMLSWGLVAVYVLFVTPGVTPGAGPAAGAATGAVMLGSLFMVYQYAQQAAGVLGTIASQYQAVARTRTDFASAAIVLQAPQRQAPVLPADPGWRRIDIQGLRFSRPGAEGGAEERGGLHDVALSLHRGERLALVGPSGAGKSTLLRALAGLYEAKAAHIAVDGRYVDGARDLAPVATLIPQEAEIFEASVRENITFDEPVPEDALMRAIHAAAFDPVLETLPGRLEAPMAERGTNLSGGQRQRLALARGLLAARHSSVLLLDEPTSALDSLTEIHVHSRILEAFPDACIVASVHRLGLLAHFDKVVFMVAGRVEDVGTVAELVQRQPAFAVMMATMGPGAVAQPASAEAAVAG</sequence>
<dbReference type="PROSITE" id="PS00211">
    <property type="entry name" value="ABC_TRANSPORTER_1"/>
    <property type="match status" value="1"/>
</dbReference>